<evidence type="ECO:0000256" key="2">
    <source>
        <dbReference type="ARBA" id="ARBA00022741"/>
    </source>
</evidence>
<accession>A0A142BC34</accession>
<dbReference type="NCBIfam" id="TIGR01189">
    <property type="entry name" value="ccmA"/>
    <property type="match status" value="1"/>
</dbReference>
<keyword evidence="1" id="KW-0813">Transport</keyword>
<dbReference type="Proteomes" id="UP000071065">
    <property type="component" value="Chromosome"/>
</dbReference>
<keyword evidence="6" id="KW-0472">Membrane</keyword>
<keyword evidence="8" id="KW-0378">Hydrolase</keyword>
<evidence type="ECO:0000256" key="5">
    <source>
        <dbReference type="ARBA" id="ARBA00022967"/>
    </source>
</evidence>
<evidence type="ECO:0000256" key="4">
    <source>
        <dbReference type="ARBA" id="ARBA00022840"/>
    </source>
</evidence>
<dbReference type="NCBIfam" id="NF010061">
    <property type="entry name" value="PRK13538.1"/>
    <property type="match status" value="1"/>
</dbReference>
<dbReference type="GO" id="GO:0017004">
    <property type="term" value="P:cytochrome complex assembly"/>
    <property type="evidence" value="ECO:0007669"/>
    <property type="project" value="UniProtKB-KW"/>
</dbReference>
<evidence type="ECO:0000256" key="6">
    <source>
        <dbReference type="ARBA" id="ARBA00023136"/>
    </source>
</evidence>
<dbReference type="Pfam" id="PF00005">
    <property type="entry name" value="ABC_tran"/>
    <property type="match status" value="1"/>
</dbReference>
<evidence type="ECO:0000313" key="8">
    <source>
        <dbReference type="EMBL" id="AMO56310.1"/>
    </source>
</evidence>
<dbReference type="PROSITE" id="PS50893">
    <property type="entry name" value="ABC_TRANSPORTER_2"/>
    <property type="match status" value="1"/>
</dbReference>
<proteinExistence type="predicted"/>
<dbReference type="Gene3D" id="3.40.50.300">
    <property type="entry name" value="P-loop containing nucleotide triphosphate hydrolases"/>
    <property type="match status" value="1"/>
</dbReference>
<dbReference type="OrthoDB" id="9800654at2"/>
<dbReference type="GO" id="GO:0005524">
    <property type="term" value="F:ATP binding"/>
    <property type="evidence" value="ECO:0007669"/>
    <property type="project" value="UniProtKB-KW"/>
</dbReference>
<evidence type="ECO:0000256" key="3">
    <source>
        <dbReference type="ARBA" id="ARBA00022748"/>
    </source>
</evidence>
<reference evidence="8 9" key="1">
    <citation type="journal article" date="2016" name="Front. Microbiol.">
        <title>Genomic Insight into the Host-Endosymbiont Relationship of Endozoicomonas montiporae CL-33(T) with its Coral Host.</title>
        <authorList>
            <person name="Ding J.-Y."/>
            <person name="Shiu J.-H."/>
            <person name="Chen W.-M."/>
            <person name="Chiang Y.-R."/>
            <person name="Tang S.-L."/>
        </authorList>
    </citation>
    <scope>NUCLEOTIDE SEQUENCE [LARGE SCALE GENOMIC DNA]</scope>
    <source>
        <strain evidence="8 9">CL-33</strain>
    </source>
</reference>
<dbReference type="EMBL" id="CP013251">
    <property type="protein sequence ID" value="AMO56310.1"/>
    <property type="molecule type" value="Genomic_DNA"/>
</dbReference>
<dbReference type="InterPro" id="IPR003439">
    <property type="entry name" value="ABC_transporter-like_ATP-bd"/>
</dbReference>
<keyword evidence="4" id="KW-0067">ATP-binding</keyword>
<name>A0A142BC34_9GAMM</name>
<evidence type="ECO:0000313" key="9">
    <source>
        <dbReference type="Proteomes" id="UP000071065"/>
    </source>
</evidence>
<dbReference type="RefSeq" id="WP_051789467.1">
    <property type="nucleotide sequence ID" value="NZ_CP013251.1"/>
</dbReference>
<sequence length="223" mass="24563">MLDVINLSAERDDRVLFSNLSTSLAGGALLQVEGPNGAGKTTLLRMLAGLSNDYCGDILWCGEPLRQRYSEFRLNSFYFAHRPAVKAELTAVENIRWRAALRNEHYSDDDVYQALNHVCLSGFEDVVCSQLSAGQHRRVALADLSLSNAALWILDEPFTAIDIDGVAWLETLLAEQVASGGSVIITSHQKLSSLCGSVSRINLSDYQHLPDREASEQESGLFF</sequence>
<dbReference type="PANTHER" id="PTHR43499:SF1">
    <property type="entry name" value="ABC TRANSPORTER I FAMILY MEMBER 1"/>
    <property type="match status" value="1"/>
</dbReference>
<dbReference type="GO" id="GO:0022857">
    <property type="term" value="F:transmembrane transporter activity"/>
    <property type="evidence" value="ECO:0007669"/>
    <property type="project" value="InterPro"/>
</dbReference>
<dbReference type="STRING" id="570277.EZMO1_2206"/>
<gene>
    <name evidence="8" type="primary">ccmA1</name>
    <name evidence="8" type="ORF">EZMO1_2206</name>
</gene>
<dbReference type="PANTHER" id="PTHR43499">
    <property type="entry name" value="ABC TRANSPORTER I FAMILY MEMBER 1"/>
    <property type="match status" value="1"/>
</dbReference>
<protein>
    <submittedName>
        <fullName evidence="8">Heme exporter subunit CcmA</fullName>
        <ecNumber evidence="8">3.6.3.41</ecNumber>
    </submittedName>
</protein>
<dbReference type="InterPro" id="IPR027417">
    <property type="entry name" value="P-loop_NTPase"/>
</dbReference>
<dbReference type="EC" id="3.6.3.41" evidence="8"/>
<evidence type="ECO:0000259" key="7">
    <source>
        <dbReference type="PROSITE" id="PS50893"/>
    </source>
</evidence>
<dbReference type="SUPFAM" id="SSF52540">
    <property type="entry name" value="P-loop containing nucleoside triphosphate hydrolases"/>
    <property type="match status" value="1"/>
</dbReference>
<organism evidence="8 9">
    <name type="scientific">Endozoicomonas montiporae CL-33</name>
    <dbReference type="NCBI Taxonomy" id="570277"/>
    <lineage>
        <taxon>Bacteria</taxon>
        <taxon>Pseudomonadati</taxon>
        <taxon>Pseudomonadota</taxon>
        <taxon>Gammaproteobacteria</taxon>
        <taxon>Oceanospirillales</taxon>
        <taxon>Endozoicomonadaceae</taxon>
        <taxon>Endozoicomonas</taxon>
    </lineage>
</organism>
<dbReference type="GO" id="GO:0016887">
    <property type="term" value="F:ATP hydrolysis activity"/>
    <property type="evidence" value="ECO:0007669"/>
    <property type="project" value="InterPro"/>
</dbReference>
<keyword evidence="2" id="KW-0547">Nucleotide-binding</keyword>
<dbReference type="SMART" id="SM00382">
    <property type="entry name" value="AAA"/>
    <property type="match status" value="1"/>
</dbReference>
<keyword evidence="3" id="KW-0201">Cytochrome c-type biogenesis</keyword>
<evidence type="ECO:0000256" key="1">
    <source>
        <dbReference type="ARBA" id="ARBA00022448"/>
    </source>
</evidence>
<dbReference type="InterPro" id="IPR005895">
    <property type="entry name" value="ABC_transptr_haem_export_CcmA"/>
</dbReference>
<dbReference type="AlphaFoldDB" id="A0A142BC34"/>
<dbReference type="InterPro" id="IPR003593">
    <property type="entry name" value="AAA+_ATPase"/>
</dbReference>
<dbReference type="PATRIC" id="fig|570277.3.peg.2377"/>
<feature type="domain" description="ABC transporter" evidence="7">
    <location>
        <begin position="2"/>
        <end position="222"/>
    </location>
</feature>
<dbReference type="KEGG" id="emp:EZMO1_2206"/>
<keyword evidence="5" id="KW-1278">Translocase</keyword>